<protein>
    <submittedName>
        <fullName evidence="1">Bgt-51148</fullName>
    </submittedName>
</protein>
<keyword evidence="2" id="KW-1185">Reference proteome</keyword>
<dbReference type="EMBL" id="LR026989">
    <property type="protein sequence ID" value="VDB88274.1"/>
    <property type="molecule type" value="Genomic_DNA"/>
</dbReference>
<name>A0A9X9QD40_BLUGR</name>
<reference evidence="1 2" key="1">
    <citation type="submission" date="2018-08" db="EMBL/GenBank/DDBJ databases">
        <authorList>
            <person name="Muller C M."/>
        </authorList>
    </citation>
    <scope>NUCLEOTIDE SEQUENCE [LARGE SCALE GENOMIC DNA]</scope>
</reference>
<accession>A0A9X9QD40</accession>
<proteinExistence type="predicted"/>
<evidence type="ECO:0000313" key="1">
    <source>
        <dbReference type="EMBL" id="VDB88274.1"/>
    </source>
</evidence>
<dbReference type="AlphaFoldDB" id="A0A9X9QD40"/>
<organism evidence="1 2">
    <name type="scientific">Blumeria graminis f. sp. tritici</name>
    <dbReference type="NCBI Taxonomy" id="62690"/>
    <lineage>
        <taxon>Eukaryota</taxon>
        <taxon>Fungi</taxon>
        <taxon>Dikarya</taxon>
        <taxon>Ascomycota</taxon>
        <taxon>Pezizomycotina</taxon>
        <taxon>Leotiomycetes</taxon>
        <taxon>Erysiphales</taxon>
        <taxon>Erysiphaceae</taxon>
        <taxon>Blumeria</taxon>
    </lineage>
</organism>
<sequence>MIQDDEMAVTDFEDLIASADKSFSDDDILSNVINIANEYTIVEEETATIQTTSLMPIQHSTVTKLRSAAESENYDKTTVSLTEALKSELSGKMFRDVDKFWDVHFEEKTWSSLTKSIWESYRDNGQCGPKNEFTCDMSEKAIRSWLDAFRDRYLNQLLQITEITGNLQPAGERNCTGPLVRGKFCHIEEKD</sequence>
<gene>
    <name evidence="1" type="ORF">BGT96224V316_LOCUS4486</name>
</gene>
<evidence type="ECO:0000313" key="2">
    <source>
        <dbReference type="Proteomes" id="UP000324639"/>
    </source>
</evidence>
<dbReference type="Proteomes" id="UP000324639">
    <property type="component" value="Chromosome Bgt_-06"/>
</dbReference>